<dbReference type="Pfam" id="PF18860">
    <property type="entry name" value="AbiJ_NTD3"/>
    <property type="match status" value="1"/>
</dbReference>
<dbReference type="Proteomes" id="UP000194903">
    <property type="component" value="Unassembled WGS sequence"/>
</dbReference>
<gene>
    <name evidence="2" type="ORF">CBW42_04070</name>
</gene>
<protein>
    <recommendedName>
        <fullName evidence="1">AbiJ-NTD3 domain-containing protein</fullName>
    </recommendedName>
</protein>
<comment type="caution">
    <text evidence="2">The sequence shown here is derived from an EMBL/GenBank/DDBJ whole genome shotgun (WGS) entry which is preliminary data.</text>
</comment>
<evidence type="ECO:0000313" key="3">
    <source>
        <dbReference type="Proteomes" id="UP000194903"/>
    </source>
</evidence>
<feature type="domain" description="AbiJ-NTD3" evidence="1">
    <location>
        <begin position="12"/>
        <end position="178"/>
    </location>
</feature>
<dbReference type="EMBL" id="NHOC01000003">
    <property type="protein sequence ID" value="OUM21216.1"/>
    <property type="molecule type" value="Genomic_DNA"/>
</dbReference>
<keyword evidence="3" id="KW-1185">Reference proteome</keyword>
<dbReference type="AlphaFoldDB" id="A0A252F632"/>
<accession>A0A252F632</accession>
<name>A0A252F632_9FIRM</name>
<dbReference type="InterPro" id="IPR041427">
    <property type="entry name" value="AbiJ-NTD3"/>
</dbReference>
<proteinExistence type="predicted"/>
<reference evidence="2 3" key="1">
    <citation type="submission" date="2017-05" db="EMBL/GenBank/DDBJ databases">
        <title>Butyricicoccus porcorum sp. nov. a butyrate-producing bacterium from the swine intestinal tract.</title>
        <authorList>
            <person name="Trachsel J."/>
            <person name="Humphrey S."/>
            <person name="Allen H.K."/>
        </authorList>
    </citation>
    <scope>NUCLEOTIDE SEQUENCE [LARGE SCALE GENOMIC DNA]</scope>
    <source>
        <strain evidence="2">BB10</strain>
    </source>
</reference>
<evidence type="ECO:0000313" key="2">
    <source>
        <dbReference type="EMBL" id="OUM21216.1"/>
    </source>
</evidence>
<dbReference type="RefSeq" id="WP_087018037.1">
    <property type="nucleotide sequence ID" value="NZ_NHOC01000003.1"/>
</dbReference>
<evidence type="ECO:0000259" key="1">
    <source>
        <dbReference type="Pfam" id="PF18860"/>
    </source>
</evidence>
<sequence>MKLSSETKQEHRIIDETRRSIIDALLAMGSLTGDKEYHEFAKLVCPSLSEGTISEIARHMDRFDDWPESYLLDTVIDYLQLSDEGFCFLLEQYVNPNIHHWRWSAEEERRGPIHNSELVEVINRYLAHDEYQLEIKDSIGDKDFYQCVSMRAGVQGTVKNIIFAAKYKPEIVFDDALNNDIRITRNADKCLIYDRSIPQNGLLWSELVEWFAAKYDVVDNVENRLLRRLCDSLDDSFKAAGAKSGPETWMMQAYYELMKTCGKDFPALLPQVYLYYDPLTQAERGYKLFEHQKMDFLMIFSHRNRVVIEIDGKQHYADGDRASPRLYSEMVKAQREMSLYGYDVYRFGGYEFINATESDSKKQELLKNLKEFFVRLFQKYNILER</sequence>
<organism evidence="2 3">
    <name type="scientific">Butyricicoccus porcorum</name>
    <dbReference type="NCBI Taxonomy" id="1945634"/>
    <lineage>
        <taxon>Bacteria</taxon>
        <taxon>Bacillati</taxon>
        <taxon>Bacillota</taxon>
        <taxon>Clostridia</taxon>
        <taxon>Eubacteriales</taxon>
        <taxon>Butyricicoccaceae</taxon>
        <taxon>Butyricicoccus</taxon>
    </lineage>
</organism>
<dbReference type="OrthoDB" id="5106738at2"/>